<organism evidence="2 3">
    <name type="scientific">Amycolatopsis azurea DSM 43854</name>
    <dbReference type="NCBI Taxonomy" id="1238180"/>
    <lineage>
        <taxon>Bacteria</taxon>
        <taxon>Bacillati</taxon>
        <taxon>Actinomycetota</taxon>
        <taxon>Actinomycetes</taxon>
        <taxon>Pseudonocardiales</taxon>
        <taxon>Pseudonocardiaceae</taxon>
        <taxon>Amycolatopsis</taxon>
    </lineage>
</organism>
<dbReference type="AlphaFoldDB" id="M2QEZ4"/>
<gene>
    <name evidence="2" type="ORF">C791_5627</name>
</gene>
<dbReference type="EMBL" id="ANMG01000055">
    <property type="protein sequence ID" value="EMD24607.1"/>
    <property type="molecule type" value="Genomic_DNA"/>
</dbReference>
<comment type="caution">
    <text evidence="2">The sequence shown here is derived from an EMBL/GenBank/DDBJ whole genome shotgun (WGS) entry which is preliminary data.</text>
</comment>
<proteinExistence type="predicted"/>
<name>M2QEZ4_9PSEU</name>
<protein>
    <submittedName>
        <fullName evidence="2">Uncharacterized protein</fullName>
    </submittedName>
</protein>
<dbReference type="Proteomes" id="UP000014137">
    <property type="component" value="Unassembled WGS sequence"/>
</dbReference>
<evidence type="ECO:0000313" key="2">
    <source>
        <dbReference type="EMBL" id="EMD24607.1"/>
    </source>
</evidence>
<feature type="region of interest" description="Disordered" evidence="1">
    <location>
        <begin position="1"/>
        <end position="23"/>
    </location>
</feature>
<reference evidence="2 3" key="1">
    <citation type="submission" date="2012-10" db="EMBL/GenBank/DDBJ databases">
        <title>Genome assembly of Amycolatopsis azurea DSM 43854.</title>
        <authorList>
            <person name="Khatri I."/>
            <person name="Kaur I."/>
            <person name="Subramanian S."/>
            <person name="Mayilraj S."/>
        </authorList>
    </citation>
    <scope>NUCLEOTIDE SEQUENCE [LARGE SCALE GENOMIC DNA]</scope>
    <source>
        <strain evidence="2 3">DSM 43854</strain>
    </source>
</reference>
<dbReference type="PATRIC" id="fig|1238180.3.peg.5543"/>
<evidence type="ECO:0000313" key="3">
    <source>
        <dbReference type="Proteomes" id="UP000014137"/>
    </source>
</evidence>
<evidence type="ECO:0000256" key="1">
    <source>
        <dbReference type="SAM" id="MobiDB-lite"/>
    </source>
</evidence>
<accession>M2QEZ4</accession>
<sequence length="38" mass="4243">MAETAPRSVRTHEPSPRTSVCRRTRSVRVLDLAKAIPP</sequence>